<name>A0A7Y9RTM0_9ACTN</name>
<feature type="domain" description="M23ase beta-sheet core" evidence="3">
    <location>
        <begin position="56"/>
        <end position="149"/>
    </location>
</feature>
<feature type="chain" id="PRO_5030848827" evidence="2">
    <location>
        <begin position="26"/>
        <end position="221"/>
    </location>
</feature>
<feature type="signal peptide" evidence="2">
    <location>
        <begin position="1"/>
        <end position="25"/>
    </location>
</feature>
<evidence type="ECO:0000256" key="2">
    <source>
        <dbReference type="SAM" id="SignalP"/>
    </source>
</evidence>
<dbReference type="Gene3D" id="2.70.70.10">
    <property type="entry name" value="Glucose Permease (Domain IIA)"/>
    <property type="match status" value="1"/>
</dbReference>
<evidence type="ECO:0000313" key="5">
    <source>
        <dbReference type="Proteomes" id="UP000544110"/>
    </source>
</evidence>
<dbReference type="InterPro" id="IPR016047">
    <property type="entry name" value="M23ase_b-sheet_dom"/>
</dbReference>
<accession>A0A7Y9RTM0</accession>
<dbReference type="InterPro" id="IPR011055">
    <property type="entry name" value="Dup_hybrid_motif"/>
</dbReference>
<comment type="caution">
    <text evidence="4">The sequence shown here is derived from an EMBL/GenBank/DDBJ whole genome shotgun (WGS) entry which is preliminary data.</text>
</comment>
<dbReference type="InterPro" id="IPR050570">
    <property type="entry name" value="Cell_wall_metabolism_enzyme"/>
</dbReference>
<dbReference type="GO" id="GO:0004222">
    <property type="term" value="F:metalloendopeptidase activity"/>
    <property type="evidence" value="ECO:0007669"/>
    <property type="project" value="TreeGrafter"/>
</dbReference>
<dbReference type="EMBL" id="JACCAC010000001">
    <property type="protein sequence ID" value="NYG56377.1"/>
    <property type="molecule type" value="Genomic_DNA"/>
</dbReference>
<protein>
    <submittedName>
        <fullName evidence="4">Murein DD-endopeptidase MepM/ murein hydrolase activator NlpD</fullName>
    </submittedName>
</protein>
<dbReference type="Proteomes" id="UP000544110">
    <property type="component" value="Unassembled WGS sequence"/>
</dbReference>
<proteinExistence type="predicted"/>
<dbReference type="PANTHER" id="PTHR21666:SF289">
    <property type="entry name" value="L-ALA--D-GLU ENDOPEPTIDASE"/>
    <property type="match status" value="1"/>
</dbReference>
<evidence type="ECO:0000259" key="3">
    <source>
        <dbReference type="Pfam" id="PF01551"/>
    </source>
</evidence>
<keyword evidence="5" id="KW-1185">Reference proteome</keyword>
<dbReference type="RefSeq" id="WP_343049366.1">
    <property type="nucleotide sequence ID" value="NZ_JACCAC010000001.1"/>
</dbReference>
<dbReference type="AlphaFoldDB" id="A0A7Y9RTM0"/>
<keyword evidence="1 2" id="KW-0732">Signal</keyword>
<sequence length="221" mass="22041">MTRPRSRLRLLLAATAALLALPAGSAGGTPEGVWPLDPRPAVVGAFAPPPSPWAAGHRGVDLSGRVGQPVRAALAGTVRFAGTLAGRGVLVVGHGATRTTYEPVAALVVVGARVARGEVVGVLEGGGSHCAPAACLHWGWRRGERYLDPLLLVGGGPVRLLPLDGGGGGPAAAVGPTAAAGAWAGGDTTGPAARSVTALWRPLAELGLLPCPAQARGWACR</sequence>
<gene>
    <name evidence="4" type="ORF">BJ989_002681</name>
</gene>
<evidence type="ECO:0000313" key="4">
    <source>
        <dbReference type="EMBL" id="NYG56377.1"/>
    </source>
</evidence>
<reference evidence="4 5" key="1">
    <citation type="submission" date="2020-07" db="EMBL/GenBank/DDBJ databases">
        <title>Sequencing the genomes of 1000 actinobacteria strains.</title>
        <authorList>
            <person name="Klenk H.-P."/>
        </authorList>
    </citation>
    <scope>NUCLEOTIDE SEQUENCE [LARGE SCALE GENOMIC DNA]</scope>
    <source>
        <strain evidence="4 5">DSM 24552</strain>
    </source>
</reference>
<evidence type="ECO:0000256" key="1">
    <source>
        <dbReference type="ARBA" id="ARBA00022729"/>
    </source>
</evidence>
<dbReference type="Pfam" id="PF01551">
    <property type="entry name" value="Peptidase_M23"/>
    <property type="match status" value="1"/>
</dbReference>
<keyword evidence="4" id="KW-0378">Hydrolase</keyword>
<organism evidence="4 5">
    <name type="scientific">Nocardioides perillae</name>
    <dbReference type="NCBI Taxonomy" id="1119534"/>
    <lineage>
        <taxon>Bacteria</taxon>
        <taxon>Bacillati</taxon>
        <taxon>Actinomycetota</taxon>
        <taxon>Actinomycetes</taxon>
        <taxon>Propionibacteriales</taxon>
        <taxon>Nocardioidaceae</taxon>
        <taxon>Nocardioides</taxon>
    </lineage>
</organism>
<dbReference type="SUPFAM" id="SSF51261">
    <property type="entry name" value="Duplicated hybrid motif"/>
    <property type="match status" value="1"/>
</dbReference>
<dbReference type="PANTHER" id="PTHR21666">
    <property type="entry name" value="PEPTIDASE-RELATED"/>
    <property type="match status" value="1"/>
</dbReference>
<dbReference type="CDD" id="cd12797">
    <property type="entry name" value="M23_peptidase"/>
    <property type="match status" value="1"/>
</dbReference>